<dbReference type="Proteomes" id="UP000076727">
    <property type="component" value="Unassembled WGS sequence"/>
</dbReference>
<evidence type="ECO:0000313" key="1">
    <source>
        <dbReference type="EMBL" id="KZT72413.1"/>
    </source>
</evidence>
<sequence length="132" mass="14513">MQLSFGAFIAGVLIGTRGRQIRRLYLLPPTAVVNGSQAGTRQVVVQALTNIRNRAYVAPLEECNMRWGQDASKLSVEMPGVRGPFSISLGAKNTVDGEELPMGPAKEEIFKLWYGEALARKVRGEEGWKQLP</sequence>
<name>A0A165SS74_9APHY</name>
<dbReference type="OrthoDB" id="2607755at2759"/>
<evidence type="ECO:0000313" key="2">
    <source>
        <dbReference type="Proteomes" id="UP000076727"/>
    </source>
</evidence>
<dbReference type="AlphaFoldDB" id="A0A165SS74"/>
<organism evidence="1 2">
    <name type="scientific">Daedalea quercina L-15889</name>
    <dbReference type="NCBI Taxonomy" id="1314783"/>
    <lineage>
        <taxon>Eukaryota</taxon>
        <taxon>Fungi</taxon>
        <taxon>Dikarya</taxon>
        <taxon>Basidiomycota</taxon>
        <taxon>Agaricomycotina</taxon>
        <taxon>Agaricomycetes</taxon>
        <taxon>Polyporales</taxon>
        <taxon>Fomitopsis</taxon>
    </lineage>
</organism>
<proteinExistence type="predicted"/>
<keyword evidence="2" id="KW-1185">Reference proteome</keyword>
<dbReference type="EMBL" id="KV429041">
    <property type="protein sequence ID" value="KZT72413.1"/>
    <property type="molecule type" value="Genomic_DNA"/>
</dbReference>
<reference evidence="1 2" key="1">
    <citation type="journal article" date="2016" name="Mol. Biol. Evol.">
        <title>Comparative Genomics of Early-Diverging Mushroom-Forming Fungi Provides Insights into the Origins of Lignocellulose Decay Capabilities.</title>
        <authorList>
            <person name="Nagy L.G."/>
            <person name="Riley R."/>
            <person name="Tritt A."/>
            <person name="Adam C."/>
            <person name="Daum C."/>
            <person name="Floudas D."/>
            <person name="Sun H."/>
            <person name="Yadav J.S."/>
            <person name="Pangilinan J."/>
            <person name="Larsson K.H."/>
            <person name="Matsuura K."/>
            <person name="Barry K."/>
            <person name="Labutti K."/>
            <person name="Kuo R."/>
            <person name="Ohm R.A."/>
            <person name="Bhattacharya S.S."/>
            <person name="Shirouzu T."/>
            <person name="Yoshinaga Y."/>
            <person name="Martin F.M."/>
            <person name="Grigoriev I.V."/>
            <person name="Hibbett D.S."/>
        </authorList>
    </citation>
    <scope>NUCLEOTIDE SEQUENCE [LARGE SCALE GENOMIC DNA]</scope>
    <source>
        <strain evidence="1 2">L-15889</strain>
    </source>
</reference>
<gene>
    <name evidence="1" type="ORF">DAEQUDRAFT_723127</name>
</gene>
<accession>A0A165SS74</accession>
<protein>
    <submittedName>
        <fullName evidence="1">Uncharacterized protein</fullName>
    </submittedName>
</protein>